<dbReference type="NCBIfam" id="TIGR03831">
    <property type="entry name" value="YgiT_finger"/>
    <property type="match status" value="1"/>
</dbReference>
<dbReference type="Proteomes" id="UP000663720">
    <property type="component" value="Chromosome"/>
</dbReference>
<evidence type="ECO:0000313" key="2">
    <source>
        <dbReference type="Proteomes" id="UP000663720"/>
    </source>
</evidence>
<dbReference type="Gene3D" id="3.10.20.860">
    <property type="match status" value="1"/>
</dbReference>
<protein>
    <submittedName>
        <fullName evidence="1">Zinc-binding domain-containing protein</fullName>
    </submittedName>
</protein>
<name>A0A975B522_9BACT</name>
<sequence>MEGKGEKMKPFENCPVCGGDLENRLVEKLLRGGGNTVSIKVYAEVCHRCGERLYAEDTVKSFEEIRTKLLRQEFTYFKILGQSFTVDENWHDKAIRPSL</sequence>
<accession>A0A975B522</accession>
<dbReference type="InterPro" id="IPR022453">
    <property type="entry name" value="Znf_MqsA-type"/>
</dbReference>
<dbReference type="EMBL" id="CP061799">
    <property type="protein sequence ID" value="QTA78940.1"/>
    <property type="molecule type" value="Genomic_DNA"/>
</dbReference>
<proteinExistence type="predicted"/>
<keyword evidence="2" id="KW-1185">Reference proteome</keyword>
<evidence type="ECO:0000313" key="1">
    <source>
        <dbReference type="EMBL" id="QTA78940.1"/>
    </source>
</evidence>
<reference evidence="1" key="1">
    <citation type="journal article" date="2021" name="Microb. Physiol.">
        <title>Proteogenomic Insights into the Physiology of Marine, Sulfate-Reducing, Filamentous Desulfonema limicola and Desulfonema magnum.</title>
        <authorList>
            <person name="Schnaars V."/>
            <person name="Wohlbrand L."/>
            <person name="Scheve S."/>
            <person name="Hinrichs C."/>
            <person name="Reinhardt R."/>
            <person name="Rabus R."/>
        </authorList>
    </citation>
    <scope>NUCLEOTIDE SEQUENCE</scope>
    <source>
        <strain evidence="1">5ac10</strain>
    </source>
</reference>
<organism evidence="1 2">
    <name type="scientific">Desulfonema limicola</name>
    <dbReference type="NCBI Taxonomy" id="45656"/>
    <lineage>
        <taxon>Bacteria</taxon>
        <taxon>Pseudomonadati</taxon>
        <taxon>Thermodesulfobacteriota</taxon>
        <taxon>Desulfobacteria</taxon>
        <taxon>Desulfobacterales</taxon>
        <taxon>Desulfococcaceae</taxon>
        <taxon>Desulfonema</taxon>
    </lineage>
</organism>
<gene>
    <name evidence="1" type="ORF">dnl_11870</name>
</gene>
<dbReference type="KEGG" id="dli:dnl_11870"/>
<dbReference type="AlphaFoldDB" id="A0A975B522"/>